<reference evidence="3" key="1">
    <citation type="submission" date="2022-11" db="UniProtKB">
        <authorList>
            <consortium name="WormBaseParasite"/>
        </authorList>
    </citation>
    <scope>IDENTIFICATION</scope>
</reference>
<name>A0A915NG48_9BILA</name>
<dbReference type="AlphaFoldDB" id="A0A915NG48"/>
<sequence length="565" mass="63744">MLVGANYILPAFVSFALGDERRVHQPTTIVKAELETTQYVFPFNRQLEWSQILLGEKVISAEISAEIDKIRKDQQKYTVIVEPEIVRTLGPNQVVGRFTHKLNTKTELVEMAKWYEEDSSVSCSVTEKARPCAHVELILAHQESKDEDNWSFWEDFRNGEIVAVQFVPLQSTTALVKRMEIFAENLLSDSARSGTMNGKLIKMLLGKADRPEPPALRANQIGRGVNLINRLGDEQARTAELLLDDVPRVVFAQAPPGTGKTYTAASIMAAILERDPEARISSKLSIAAAILERDPEARKKTPQHCRHQACGRDGQGHGQLHNSRRFGREWAGSVLPSAFSDVQHAQPEEDAHNWGPLALAWTVLSSTWMLPMELARQHSRLALAWTVLSSTWMLPMELARQHSRSATDLSMSSYNPGQTWTALRILWRLFNVLPPDSSILCICLYGTQANDIEREVLAEEELNRSVGNYSRRNTRPRSRRNGIEKFLAEAKQKTTIVGQDYLDVIRIEGAQHNQEGELMDATGKSVCSTSYYAEEGRRNVSRGGYHRYNPYFYRNEEFPQLDAGP</sequence>
<evidence type="ECO:0000313" key="2">
    <source>
        <dbReference type="Proteomes" id="UP000887560"/>
    </source>
</evidence>
<evidence type="ECO:0000256" key="1">
    <source>
        <dbReference type="SAM" id="MobiDB-lite"/>
    </source>
</evidence>
<proteinExistence type="predicted"/>
<evidence type="ECO:0000313" key="3">
    <source>
        <dbReference type="WBParaSite" id="scf7180000418295.g2262"/>
    </source>
</evidence>
<protein>
    <submittedName>
        <fullName evidence="3">DNA2/NAM7 helicase helicase domain-containing protein</fullName>
    </submittedName>
</protein>
<dbReference type="SUPFAM" id="SSF52540">
    <property type="entry name" value="P-loop containing nucleoside triphosphate hydrolases"/>
    <property type="match status" value="1"/>
</dbReference>
<feature type="compositionally biased region" description="Basic residues" evidence="1">
    <location>
        <begin position="300"/>
        <end position="309"/>
    </location>
</feature>
<feature type="region of interest" description="Disordered" evidence="1">
    <location>
        <begin position="297"/>
        <end position="320"/>
    </location>
</feature>
<dbReference type="InterPro" id="IPR027417">
    <property type="entry name" value="P-loop_NTPase"/>
</dbReference>
<accession>A0A915NG48</accession>
<organism evidence="2 3">
    <name type="scientific">Meloidogyne floridensis</name>
    <dbReference type="NCBI Taxonomy" id="298350"/>
    <lineage>
        <taxon>Eukaryota</taxon>
        <taxon>Metazoa</taxon>
        <taxon>Ecdysozoa</taxon>
        <taxon>Nematoda</taxon>
        <taxon>Chromadorea</taxon>
        <taxon>Rhabditida</taxon>
        <taxon>Tylenchina</taxon>
        <taxon>Tylenchomorpha</taxon>
        <taxon>Tylenchoidea</taxon>
        <taxon>Meloidogynidae</taxon>
        <taxon>Meloidogyninae</taxon>
        <taxon>Meloidogyne</taxon>
    </lineage>
</organism>
<dbReference type="WBParaSite" id="scf7180000418295.g2262">
    <property type="protein sequence ID" value="scf7180000418295.g2262"/>
    <property type="gene ID" value="scf7180000418295.g2262"/>
</dbReference>
<keyword evidence="2" id="KW-1185">Reference proteome</keyword>
<dbReference type="Gene3D" id="3.40.50.300">
    <property type="entry name" value="P-loop containing nucleotide triphosphate hydrolases"/>
    <property type="match status" value="1"/>
</dbReference>
<dbReference type="Proteomes" id="UP000887560">
    <property type="component" value="Unplaced"/>
</dbReference>